<dbReference type="EMBL" id="CP119894">
    <property type="protein sequence ID" value="WFD26886.1"/>
    <property type="molecule type" value="Genomic_DNA"/>
</dbReference>
<dbReference type="AlphaFoldDB" id="A0AAF0J2A2"/>
<feature type="domain" description="Transcription factor IIIC subunit 5 HTH" evidence="6">
    <location>
        <begin position="205"/>
        <end position="384"/>
    </location>
</feature>
<feature type="domain" description="Transcription factor IIIC subunit Tfc1/Sfc1 triple barrel" evidence="7">
    <location>
        <begin position="23"/>
        <end position="151"/>
    </location>
</feature>
<keyword evidence="4" id="KW-0539">Nucleus</keyword>
<gene>
    <name evidence="8" type="primary">TFC1</name>
    <name evidence="8" type="ORF">MNAN1_001875</name>
</gene>
<evidence type="ECO:0000256" key="2">
    <source>
        <dbReference type="ARBA" id="ARBA00023125"/>
    </source>
</evidence>
<evidence type="ECO:0000259" key="6">
    <source>
        <dbReference type="Pfam" id="PF09734"/>
    </source>
</evidence>
<evidence type="ECO:0000313" key="9">
    <source>
        <dbReference type="Proteomes" id="UP001213623"/>
    </source>
</evidence>
<dbReference type="GO" id="GO:0001003">
    <property type="term" value="F:RNA polymerase III type 2 promoter sequence-specific DNA binding"/>
    <property type="evidence" value="ECO:0007669"/>
    <property type="project" value="TreeGrafter"/>
</dbReference>
<sequence length="520" mass="57679">MGSPPWAADPAPASRLPATNLLTIEYPGYIRDTSDSLDRALVSLSPVAGPRVDAASSAYALAHLTSLLERGGRVVECRLPSGSGVPDAMDLYKHPILGDVTPSDHVVVRVHRQVWKRMVNGQEERRKHYRIEVLGASSTCIRFRRMADYAFRPEMPAHASEHPTMKLHKILEEMDVAAMHAHRFMPEQEDYYDGQGAQRRSNLAMIPPPFFNRQELPFYYGYRQNPTSSLQTVTFASTSKRSRRTARKGDADLLDAGNDHAEVTRYLNRARWRNMAPVAVKFTEDGPVPTEPDAMLAQMALSERQLAYLERLKKHLSERPVWSRLSLLNQFSVADARALVQTKELFALVAYTFADGPWRDALVRFGYDPRQDMASRFFQRIHLRGKAPRAPTTRGAFKAEYGQASASGKAAPAVGDAQARPATHLFDGQHSTFSTSTFQLCDITAPVLLPLIHAEGPSDLRSAPDITTGWYSMSAWEAIRSSVSKSFHALLSEAGPHKTSEEAIESSEGSGAGDSSEEDE</sequence>
<keyword evidence="2" id="KW-0238">DNA-binding</keyword>
<evidence type="ECO:0000259" key="7">
    <source>
        <dbReference type="Pfam" id="PF17682"/>
    </source>
</evidence>
<dbReference type="PANTHER" id="PTHR13230:SF5">
    <property type="entry name" value="GENERAL TRANSCRIPTION FACTOR 3C POLYPEPTIDE 5"/>
    <property type="match status" value="1"/>
</dbReference>
<name>A0AAF0J2A2_9BASI</name>
<evidence type="ECO:0000256" key="4">
    <source>
        <dbReference type="ARBA" id="ARBA00023242"/>
    </source>
</evidence>
<protein>
    <submittedName>
        <fullName evidence="8">Tau 95 subunit of transcription factor TFIIIC</fullName>
    </submittedName>
</protein>
<dbReference type="GO" id="GO:0001002">
    <property type="term" value="F:RNA polymerase III type 1 promoter sequence-specific DNA binding"/>
    <property type="evidence" value="ECO:0007669"/>
    <property type="project" value="TreeGrafter"/>
</dbReference>
<accession>A0AAF0J2A2</accession>
<evidence type="ECO:0000256" key="1">
    <source>
        <dbReference type="ARBA" id="ARBA00004123"/>
    </source>
</evidence>
<dbReference type="InterPro" id="IPR042536">
    <property type="entry name" value="TFIIIC_tauA_Sfc1"/>
</dbReference>
<dbReference type="InterPro" id="IPR041499">
    <property type="entry name" value="Tfc1/Sfc1_N"/>
</dbReference>
<dbReference type="Pfam" id="PF17682">
    <property type="entry name" value="Tau95_N"/>
    <property type="match status" value="1"/>
</dbReference>
<evidence type="ECO:0000256" key="3">
    <source>
        <dbReference type="ARBA" id="ARBA00023163"/>
    </source>
</evidence>
<dbReference type="Proteomes" id="UP001213623">
    <property type="component" value="Chromosome 3"/>
</dbReference>
<dbReference type="PANTHER" id="PTHR13230">
    <property type="entry name" value="GENERAL TRANSCRIPTION FACTOR IIIC, POLYPEPTIDE 5"/>
    <property type="match status" value="1"/>
</dbReference>
<dbReference type="InterPro" id="IPR040454">
    <property type="entry name" value="TF_IIIC_Tfc1/Sfc1"/>
</dbReference>
<evidence type="ECO:0000313" key="8">
    <source>
        <dbReference type="EMBL" id="WFD26886.1"/>
    </source>
</evidence>
<evidence type="ECO:0000256" key="5">
    <source>
        <dbReference type="SAM" id="MobiDB-lite"/>
    </source>
</evidence>
<reference evidence="8" key="1">
    <citation type="submission" date="2023-03" db="EMBL/GenBank/DDBJ databases">
        <title>Mating type loci evolution in Malassezia.</title>
        <authorList>
            <person name="Coelho M.A."/>
        </authorList>
    </citation>
    <scope>NUCLEOTIDE SEQUENCE</scope>
    <source>
        <strain evidence="8">CBS 9557</strain>
    </source>
</reference>
<keyword evidence="9" id="KW-1185">Reference proteome</keyword>
<keyword evidence="3" id="KW-0804">Transcription</keyword>
<dbReference type="Gene3D" id="3.30.200.160">
    <property type="entry name" value="TFIIIC, subcomplex tauA, subunit Sfc1, barrel domain"/>
    <property type="match status" value="1"/>
</dbReference>
<dbReference type="GO" id="GO:0005634">
    <property type="term" value="C:nucleus"/>
    <property type="evidence" value="ECO:0007669"/>
    <property type="project" value="UniProtKB-SubCell"/>
</dbReference>
<proteinExistence type="predicted"/>
<dbReference type="InterPro" id="IPR019136">
    <property type="entry name" value="TF_IIIC_su-5_HTH"/>
</dbReference>
<feature type="region of interest" description="Disordered" evidence="5">
    <location>
        <begin position="494"/>
        <end position="520"/>
    </location>
</feature>
<dbReference type="GO" id="GO:0000127">
    <property type="term" value="C:transcription factor TFIIIC complex"/>
    <property type="evidence" value="ECO:0007669"/>
    <property type="project" value="InterPro"/>
</dbReference>
<organism evidence="8 9">
    <name type="scientific">Malassezia nana</name>
    <dbReference type="NCBI Taxonomy" id="180528"/>
    <lineage>
        <taxon>Eukaryota</taxon>
        <taxon>Fungi</taxon>
        <taxon>Dikarya</taxon>
        <taxon>Basidiomycota</taxon>
        <taxon>Ustilaginomycotina</taxon>
        <taxon>Malasseziomycetes</taxon>
        <taxon>Malasseziales</taxon>
        <taxon>Malasseziaceae</taxon>
        <taxon>Malassezia</taxon>
    </lineage>
</organism>
<comment type="subcellular location">
    <subcellularLocation>
        <location evidence="1">Nucleus</location>
    </subcellularLocation>
</comment>
<dbReference type="Pfam" id="PF09734">
    <property type="entry name" value="Tau95"/>
    <property type="match status" value="1"/>
</dbReference>
<dbReference type="GO" id="GO:0006384">
    <property type="term" value="P:transcription initiation at RNA polymerase III promoter"/>
    <property type="evidence" value="ECO:0007669"/>
    <property type="project" value="InterPro"/>
</dbReference>